<evidence type="ECO:0000313" key="3">
    <source>
        <dbReference type="Proteomes" id="UP000053660"/>
    </source>
</evidence>
<keyword evidence="3" id="KW-1185">Reference proteome</keyword>
<sequence>MPQHLRQTTPNEKHSMKNLNARSSKTKASINMYWATLTRRKTEEDGLGAHRMVKQNRKLTTFSQMGGGRFPMSVLCPHSSRDQIIVFYEPR</sequence>
<reference evidence="2 3" key="1">
    <citation type="submission" date="2014-03" db="EMBL/GenBank/DDBJ databases">
        <title>Draft genome of the hookworm Oesophagostomum dentatum.</title>
        <authorList>
            <person name="Mitreva M."/>
        </authorList>
    </citation>
    <scope>NUCLEOTIDE SEQUENCE [LARGE SCALE GENOMIC DNA]</scope>
    <source>
        <strain evidence="2 3">OD-Hann</strain>
    </source>
</reference>
<dbReference type="EMBL" id="KN610880">
    <property type="protein sequence ID" value="KHJ77319.1"/>
    <property type="molecule type" value="Genomic_DNA"/>
</dbReference>
<gene>
    <name evidence="2" type="ORF">OESDEN_23061</name>
</gene>
<proteinExistence type="predicted"/>
<organism evidence="2 3">
    <name type="scientific">Oesophagostomum dentatum</name>
    <name type="common">Nodular worm</name>
    <dbReference type="NCBI Taxonomy" id="61180"/>
    <lineage>
        <taxon>Eukaryota</taxon>
        <taxon>Metazoa</taxon>
        <taxon>Ecdysozoa</taxon>
        <taxon>Nematoda</taxon>
        <taxon>Chromadorea</taxon>
        <taxon>Rhabditida</taxon>
        <taxon>Rhabditina</taxon>
        <taxon>Rhabditomorpha</taxon>
        <taxon>Strongyloidea</taxon>
        <taxon>Strongylidae</taxon>
        <taxon>Oesophagostomum</taxon>
    </lineage>
</organism>
<evidence type="ECO:0000313" key="2">
    <source>
        <dbReference type="EMBL" id="KHJ77319.1"/>
    </source>
</evidence>
<feature type="region of interest" description="Disordered" evidence="1">
    <location>
        <begin position="1"/>
        <end position="23"/>
    </location>
</feature>
<feature type="compositionally biased region" description="Polar residues" evidence="1">
    <location>
        <begin position="1"/>
        <end position="10"/>
    </location>
</feature>
<name>A0A0B1RX99_OESDE</name>
<dbReference type="AlphaFoldDB" id="A0A0B1RX99"/>
<dbReference type="Proteomes" id="UP000053660">
    <property type="component" value="Unassembled WGS sequence"/>
</dbReference>
<protein>
    <submittedName>
        <fullName evidence="2">Uncharacterized protein</fullName>
    </submittedName>
</protein>
<accession>A0A0B1RX99</accession>
<evidence type="ECO:0000256" key="1">
    <source>
        <dbReference type="SAM" id="MobiDB-lite"/>
    </source>
</evidence>